<organism evidence="3 4">
    <name type="scientific">Salimicrobium halophilum</name>
    <dbReference type="NCBI Taxonomy" id="86666"/>
    <lineage>
        <taxon>Bacteria</taxon>
        <taxon>Bacillati</taxon>
        <taxon>Bacillota</taxon>
        <taxon>Bacilli</taxon>
        <taxon>Bacillales</taxon>
        <taxon>Bacillaceae</taxon>
        <taxon>Salimicrobium</taxon>
    </lineage>
</organism>
<dbReference type="InterPro" id="IPR055170">
    <property type="entry name" value="GFO_IDH_MocA-like_dom"/>
</dbReference>
<evidence type="ECO:0000313" key="3">
    <source>
        <dbReference type="EMBL" id="SDJ34038.1"/>
    </source>
</evidence>
<reference evidence="4" key="1">
    <citation type="submission" date="2016-10" db="EMBL/GenBank/DDBJ databases">
        <authorList>
            <person name="Varghese N."/>
            <person name="Submissions S."/>
        </authorList>
    </citation>
    <scope>NUCLEOTIDE SEQUENCE [LARGE SCALE GENOMIC DNA]</scope>
    <source>
        <strain evidence="4">DSM 4771</strain>
    </source>
</reference>
<gene>
    <name evidence="3" type="ORF">SAMN04490247_1585</name>
</gene>
<keyword evidence="4" id="KW-1185">Reference proteome</keyword>
<dbReference type="Gene3D" id="3.30.360.10">
    <property type="entry name" value="Dihydrodipicolinate Reductase, domain 2"/>
    <property type="match status" value="1"/>
</dbReference>
<dbReference type="AlphaFoldDB" id="A0A1G8SXT5"/>
<dbReference type="SUPFAM" id="SSF55347">
    <property type="entry name" value="Glyceraldehyde-3-phosphate dehydrogenase-like, C-terminal domain"/>
    <property type="match status" value="1"/>
</dbReference>
<dbReference type="InterPro" id="IPR000683">
    <property type="entry name" value="Gfo/Idh/MocA-like_OxRdtase_N"/>
</dbReference>
<evidence type="ECO:0000259" key="2">
    <source>
        <dbReference type="Pfam" id="PF22725"/>
    </source>
</evidence>
<evidence type="ECO:0000259" key="1">
    <source>
        <dbReference type="Pfam" id="PF01408"/>
    </source>
</evidence>
<feature type="domain" description="GFO/IDH/MocA-like oxidoreductase" evidence="2">
    <location>
        <begin position="130"/>
        <end position="246"/>
    </location>
</feature>
<dbReference type="InterPro" id="IPR036291">
    <property type="entry name" value="NAD(P)-bd_dom_sf"/>
</dbReference>
<dbReference type="EMBL" id="FNEV01000004">
    <property type="protein sequence ID" value="SDJ34038.1"/>
    <property type="molecule type" value="Genomic_DNA"/>
</dbReference>
<dbReference type="SUPFAM" id="SSF51735">
    <property type="entry name" value="NAD(P)-binding Rossmann-fold domains"/>
    <property type="match status" value="1"/>
</dbReference>
<dbReference type="Gene3D" id="3.40.50.720">
    <property type="entry name" value="NAD(P)-binding Rossmann-like Domain"/>
    <property type="match status" value="1"/>
</dbReference>
<dbReference type="PANTHER" id="PTHR43054:SF1">
    <property type="entry name" value="SCYLLO-INOSITOL 2-DEHYDROGENASE (NADP(+)) IOLU"/>
    <property type="match status" value="1"/>
</dbReference>
<dbReference type="Pfam" id="PF22725">
    <property type="entry name" value="GFO_IDH_MocA_C3"/>
    <property type="match status" value="1"/>
</dbReference>
<dbReference type="Proteomes" id="UP000199225">
    <property type="component" value="Unassembled WGS sequence"/>
</dbReference>
<dbReference type="Pfam" id="PF01408">
    <property type="entry name" value="GFO_IDH_MocA"/>
    <property type="match status" value="1"/>
</dbReference>
<protein>
    <submittedName>
        <fullName evidence="3">Predicted dehydrogenase</fullName>
    </submittedName>
</protein>
<feature type="domain" description="Gfo/Idh/MocA-like oxidoreductase N-terminal" evidence="1">
    <location>
        <begin position="2"/>
        <end position="117"/>
    </location>
</feature>
<accession>A0A1G8SXT5</accession>
<dbReference type="PANTHER" id="PTHR43054">
    <property type="match status" value="1"/>
</dbReference>
<dbReference type="STRING" id="86666.SAMN04490247_1585"/>
<name>A0A1G8SXT5_9BACI</name>
<proteinExistence type="predicted"/>
<evidence type="ECO:0000313" key="4">
    <source>
        <dbReference type="Proteomes" id="UP000199225"/>
    </source>
</evidence>
<dbReference type="GO" id="GO:0000166">
    <property type="term" value="F:nucleotide binding"/>
    <property type="evidence" value="ECO:0007669"/>
    <property type="project" value="InterPro"/>
</dbReference>
<sequence length="326" mass="36417">MKLGIIGTNFITGQLIEAASHLDDVKPTAVYSRTEEKAQEFARKHGLSYTYTDLEAFAESDYIDAVYIASPNALHHDQAILCMKNGKHVLCEKPIASNHREAEEMFRTAKEEGVVLIEAMKSTCMPGFQKIQENIDRIGKVRRYVGNYCKFSSRYEAYRQGEVLNAFKKELSNGALMDLGVYGIYPMVVLFGEPHKVQATGTLLDTGVDGQGTALFTYGDKEAVVSFSKIHNAYAPSEIQGEEGSIIIPDISTPDGMTIKFRDGTEEKIETNTVYPPMFYELYEFKMVIKHNLRGSIINAPHNSLVTAKLMEEARRQMGVAFPADE</sequence>